<proteinExistence type="predicted"/>
<name>A0A1I8A3V9_9BILA</name>
<dbReference type="WBParaSite" id="L893_g32427.t1">
    <property type="protein sequence ID" value="L893_g32427.t1"/>
    <property type="gene ID" value="L893_g32427"/>
</dbReference>
<sequence>MDKTGGAAGTRTENPPANCFYPVISPLKQHMNGSKACVNCYYPTLSSCVLTINERSFDRILTKLYSKGRYNAHLLRRTSLRYYNFSQ</sequence>
<reference evidence="2" key="1">
    <citation type="submission" date="2016-11" db="UniProtKB">
        <authorList>
            <consortium name="WormBaseParasite"/>
        </authorList>
    </citation>
    <scope>IDENTIFICATION</scope>
</reference>
<evidence type="ECO:0000313" key="2">
    <source>
        <dbReference type="WBParaSite" id="L893_g32427.t1"/>
    </source>
</evidence>
<accession>A0A1I8A3V9</accession>
<dbReference type="Proteomes" id="UP000095287">
    <property type="component" value="Unplaced"/>
</dbReference>
<keyword evidence="1" id="KW-1185">Reference proteome</keyword>
<evidence type="ECO:0000313" key="1">
    <source>
        <dbReference type="Proteomes" id="UP000095287"/>
    </source>
</evidence>
<protein>
    <submittedName>
        <fullName evidence="2">40S ribosomal protein S25</fullName>
    </submittedName>
</protein>
<dbReference type="AlphaFoldDB" id="A0A1I8A3V9"/>
<organism evidence="1 2">
    <name type="scientific">Steinernema glaseri</name>
    <dbReference type="NCBI Taxonomy" id="37863"/>
    <lineage>
        <taxon>Eukaryota</taxon>
        <taxon>Metazoa</taxon>
        <taxon>Ecdysozoa</taxon>
        <taxon>Nematoda</taxon>
        <taxon>Chromadorea</taxon>
        <taxon>Rhabditida</taxon>
        <taxon>Tylenchina</taxon>
        <taxon>Panagrolaimomorpha</taxon>
        <taxon>Strongyloidoidea</taxon>
        <taxon>Steinernematidae</taxon>
        <taxon>Steinernema</taxon>
    </lineage>
</organism>